<evidence type="ECO:0000313" key="1">
    <source>
        <dbReference type="EMBL" id="KAK9150943.1"/>
    </source>
</evidence>
<reference evidence="1 2" key="1">
    <citation type="submission" date="2024-01" db="EMBL/GenBank/DDBJ databases">
        <title>Genome assemblies of Stephania.</title>
        <authorList>
            <person name="Yang L."/>
        </authorList>
    </citation>
    <scope>NUCLEOTIDE SEQUENCE [LARGE SCALE GENOMIC DNA]</scope>
    <source>
        <strain evidence="1">YNDBR</strain>
        <tissue evidence="1">Leaf</tissue>
    </source>
</reference>
<evidence type="ECO:0000313" key="2">
    <source>
        <dbReference type="Proteomes" id="UP001420932"/>
    </source>
</evidence>
<protein>
    <submittedName>
        <fullName evidence="1">Uncharacterized protein</fullName>
    </submittedName>
</protein>
<name>A0AAP0KE62_9MAGN</name>
<dbReference type="EMBL" id="JBBNAF010000004">
    <property type="protein sequence ID" value="KAK9150943.1"/>
    <property type="molecule type" value="Genomic_DNA"/>
</dbReference>
<sequence length="178" mass="19937">MAMDDDGDGGGGGSSATVQRCGSSAFRMKWVCRDEEESPWLRRSKEENFTTNQNSLEIFEIKVDKFLKEALKEGWSDDEINSKHQPEEVELVDWYADATSHDRVCLALPRLCDPDLVAPAFGGLRLLGHLSILDISQASELFKASWTFRHNGLAKNVLMNVTIGYPIEMINVTICLLN</sequence>
<gene>
    <name evidence="1" type="ORF">Syun_009252</name>
</gene>
<proteinExistence type="predicted"/>
<keyword evidence="2" id="KW-1185">Reference proteome</keyword>
<organism evidence="1 2">
    <name type="scientific">Stephania yunnanensis</name>
    <dbReference type="NCBI Taxonomy" id="152371"/>
    <lineage>
        <taxon>Eukaryota</taxon>
        <taxon>Viridiplantae</taxon>
        <taxon>Streptophyta</taxon>
        <taxon>Embryophyta</taxon>
        <taxon>Tracheophyta</taxon>
        <taxon>Spermatophyta</taxon>
        <taxon>Magnoliopsida</taxon>
        <taxon>Ranunculales</taxon>
        <taxon>Menispermaceae</taxon>
        <taxon>Menispermoideae</taxon>
        <taxon>Cissampelideae</taxon>
        <taxon>Stephania</taxon>
    </lineage>
</organism>
<accession>A0AAP0KE62</accession>
<dbReference type="AlphaFoldDB" id="A0AAP0KE62"/>
<dbReference type="Proteomes" id="UP001420932">
    <property type="component" value="Unassembled WGS sequence"/>
</dbReference>
<comment type="caution">
    <text evidence="1">The sequence shown here is derived from an EMBL/GenBank/DDBJ whole genome shotgun (WGS) entry which is preliminary data.</text>
</comment>